<organism evidence="3 4">
    <name type="scientific">Pseudonocardia yuanmonensis</name>
    <dbReference type="NCBI Taxonomy" id="1095914"/>
    <lineage>
        <taxon>Bacteria</taxon>
        <taxon>Bacillati</taxon>
        <taxon>Actinomycetota</taxon>
        <taxon>Actinomycetes</taxon>
        <taxon>Pseudonocardiales</taxon>
        <taxon>Pseudonocardiaceae</taxon>
        <taxon>Pseudonocardia</taxon>
    </lineage>
</organism>
<dbReference type="Proteomes" id="UP001500325">
    <property type="component" value="Unassembled WGS sequence"/>
</dbReference>
<comment type="caution">
    <text evidence="3">The sequence shown here is derived from an EMBL/GenBank/DDBJ whole genome shotgun (WGS) entry which is preliminary data.</text>
</comment>
<dbReference type="PRINTS" id="PR00359">
    <property type="entry name" value="BP450"/>
</dbReference>
<gene>
    <name evidence="3" type="ORF">GCM10023215_12860</name>
</gene>
<evidence type="ECO:0000256" key="2">
    <source>
        <dbReference type="RuleBase" id="RU000461"/>
    </source>
</evidence>
<dbReference type="Pfam" id="PF00067">
    <property type="entry name" value="p450"/>
    <property type="match status" value="1"/>
</dbReference>
<dbReference type="InterPro" id="IPR036396">
    <property type="entry name" value="Cyt_P450_sf"/>
</dbReference>
<dbReference type="InterPro" id="IPR017972">
    <property type="entry name" value="Cyt_P450_CS"/>
</dbReference>
<keyword evidence="4" id="KW-1185">Reference proteome</keyword>
<sequence length="392" mass="43137">MDLLDPNAFAGGHPHELYRRLREHDPVHRHAEPGGPGFWALTRYADVRAVGRDAETFSSEPTIMIADPLEPGDGVHKMMLMADGADHTRLRRITSADFVPRAARLLRPRIAELAREIVGAVEGRGECDLVTDLAGLMPSYVIAELLDIPHADGVALYDLTEAIHASPEDGRTGPTGAEAVQLMFGHAHELWERKRAHPGDDLASRIVHASAGDRPLDELDFALYFLLLIDAGGDTTRNLVAGGMEALFAHPEQLTELRADPDGLLPTAVEELLRWVSPVVYMRRRATRDTVLGGREIAAGDKVVLYYGAANRDPARFPEPERLDLRRTPNDHLAFGGGPHFCLGAHVGRLEIDAMLREILALPGLEPAGPVKWQRSTFITGPRRMPVRFVPR</sequence>
<evidence type="ECO:0000313" key="4">
    <source>
        <dbReference type="Proteomes" id="UP001500325"/>
    </source>
</evidence>
<dbReference type="PANTHER" id="PTHR46696:SF4">
    <property type="entry name" value="BIOTIN BIOSYNTHESIS CYTOCHROME P450"/>
    <property type="match status" value="1"/>
</dbReference>
<dbReference type="PANTHER" id="PTHR46696">
    <property type="entry name" value="P450, PUTATIVE (EUROFUNG)-RELATED"/>
    <property type="match status" value="1"/>
</dbReference>
<keyword evidence="2" id="KW-0479">Metal-binding</keyword>
<dbReference type="EMBL" id="BAABIC010000003">
    <property type="protein sequence ID" value="GAA4680825.1"/>
    <property type="molecule type" value="Genomic_DNA"/>
</dbReference>
<name>A0ABP8W5P5_9PSEU</name>
<evidence type="ECO:0000313" key="3">
    <source>
        <dbReference type="EMBL" id="GAA4680825.1"/>
    </source>
</evidence>
<keyword evidence="2" id="KW-0408">Iron</keyword>
<dbReference type="Gene3D" id="1.10.630.10">
    <property type="entry name" value="Cytochrome P450"/>
    <property type="match status" value="1"/>
</dbReference>
<reference evidence="4" key="1">
    <citation type="journal article" date="2019" name="Int. J. Syst. Evol. Microbiol.">
        <title>The Global Catalogue of Microorganisms (GCM) 10K type strain sequencing project: providing services to taxonomists for standard genome sequencing and annotation.</title>
        <authorList>
            <consortium name="The Broad Institute Genomics Platform"/>
            <consortium name="The Broad Institute Genome Sequencing Center for Infectious Disease"/>
            <person name="Wu L."/>
            <person name="Ma J."/>
        </authorList>
    </citation>
    <scope>NUCLEOTIDE SEQUENCE [LARGE SCALE GENOMIC DNA]</scope>
    <source>
        <strain evidence="4">JCM 18055</strain>
    </source>
</reference>
<accession>A0ABP8W5P5</accession>
<comment type="similarity">
    <text evidence="1 2">Belongs to the cytochrome P450 family.</text>
</comment>
<dbReference type="SUPFAM" id="SSF48264">
    <property type="entry name" value="Cytochrome P450"/>
    <property type="match status" value="1"/>
</dbReference>
<keyword evidence="2" id="KW-0503">Monooxygenase</keyword>
<dbReference type="InterPro" id="IPR001128">
    <property type="entry name" value="Cyt_P450"/>
</dbReference>
<dbReference type="PROSITE" id="PS00086">
    <property type="entry name" value="CYTOCHROME_P450"/>
    <property type="match status" value="1"/>
</dbReference>
<keyword evidence="2" id="KW-0560">Oxidoreductase</keyword>
<protein>
    <submittedName>
        <fullName evidence="3">Cytochrome P450</fullName>
    </submittedName>
</protein>
<dbReference type="InterPro" id="IPR002397">
    <property type="entry name" value="Cyt_P450_B"/>
</dbReference>
<evidence type="ECO:0000256" key="1">
    <source>
        <dbReference type="ARBA" id="ARBA00010617"/>
    </source>
</evidence>
<dbReference type="CDD" id="cd11033">
    <property type="entry name" value="CYP142-like"/>
    <property type="match status" value="1"/>
</dbReference>
<proteinExistence type="inferred from homology"/>
<keyword evidence="2" id="KW-0349">Heme</keyword>